<comment type="subcellular location">
    <subcellularLocation>
        <location evidence="1">Mitochondrion</location>
    </subcellularLocation>
</comment>
<dbReference type="InterPro" id="IPR019338">
    <property type="entry name" value="Ribosomal_bL35m"/>
</dbReference>
<dbReference type="InterPro" id="IPR021137">
    <property type="entry name" value="Ribosomal_bL35-like"/>
</dbReference>
<reference evidence="10" key="1">
    <citation type="submission" date="2018-12" db="EMBL/GenBank/DDBJ databases">
        <authorList>
            <person name="Yazar S."/>
        </authorList>
    </citation>
    <scope>NUCLEOTIDE SEQUENCE [LARGE SCALE GENOMIC DNA]</scope>
</reference>
<keyword evidence="4" id="KW-0689">Ribosomal protein</keyword>
<evidence type="ECO:0000256" key="4">
    <source>
        <dbReference type="ARBA" id="ARBA00022980"/>
    </source>
</evidence>
<dbReference type="Pfam" id="PF01632">
    <property type="entry name" value="Ribosomal_L35p"/>
    <property type="match status" value="1"/>
</dbReference>
<dbReference type="PANTHER" id="PTHR15909:SF0">
    <property type="entry name" value="LARGE RIBOSOMAL SUBUNIT PROTEIN BL35M"/>
    <property type="match status" value="1"/>
</dbReference>
<dbReference type="GO" id="GO:0005762">
    <property type="term" value="C:mitochondrial large ribosomal subunit"/>
    <property type="evidence" value="ECO:0007669"/>
    <property type="project" value="Ensembl"/>
</dbReference>
<dbReference type="GeneTree" id="ENSGT00390000007547"/>
<protein>
    <recommendedName>
        <fullName evidence="7">Large ribosomal subunit protein bL35m</fullName>
    </recommendedName>
    <alternativeName>
        <fullName evidence="8">39S ribosomal protein L35, mitochondrial</fullName>
    </alternativeName>
</protein>
<keyword evidence="5" id="KW-0496">Mitochondrion</keyword>
<evidence type="ECO:0000256" key="3">
    <source>
        <dbReference type="ARBA" id="ARBA00022946"/>
    </source>
</evidence>
<name>A0A4X2KQ55_VOMUR</name>
<dbReference type="STRING" id="29139.ENSVURP00010012141"/>
<organism evidence="9 10">
    <name type="scientific">Vombatus ursinus</name>
    <name type="common">Common wombat</name>
    <dbReference type="NCBI Taxonomy" id="29139"/>
    <lineage>
        <taxon>Eukaryota</taxon>
        <taxon>Metazoa</taxon>
        <taxon>Chordata</taxon>
        <taxon>Craniata</taxon>
        <taxon>Vertebrata</taxon>
        <taxon>Euteleostomi</taxon>
        <taxon>Mammalia</taxon>
        <taxon>Metatheria</taxon>
        <taxon>Diprotodontia</taxon>
        <taxon>Vombatidae</taxon>
        <taxon>Vombatus</taxon>
    </lineage>
</organism>
<dbReference type="OrthoDB" id="5847109at2759"/>
<accession>A0A4X2KQ55</accession>
<evidence type="ECO:0000256" key="2">
    <source>
        <dbReference type="ARBA" id="ARBA00006598"/>
    </source>
</evidence>
<dbReference type="InterPro" id="IPR037229">
    <property type="entry name" value="Ribosomal_bL35_sf"/>
</dbReference>
<dbReference type="CTD" id="51318"/>
<evidence type="ECO:0000256" key="8">
    <source>
        <dbReference type="ARBA" id="ARBA00035418"/>
    </source>
</evidence>
<dbReference type="AlphaFoldDB" id="A0A4X2KQ55"/>
<evidence type="ECO:0000256" key="6">
    <source>
        <dbReference type="ARBA" id="ARBA00023274"/>
    </source>
</evidence>
<dbReference type="SUPFAM" id="SSF143034">
    <property type="entry name" value="L35p-like"/>
    <property type="match status" value="1"/>
</dbReference>
<dbReference type="GO" id="GO:0003735">
    <property type="term" value="F:structural constituent of ribosome"/>
    <property type="evidence" value="ECO:0007669"/>
    <property type="project" value="InterPro"/>
</dbReference>
<evidence type="ECO:0000256" key="5">
    <source>
        <dbReference type="ARBA" id="ARBA00023128"/>
    </source>
</evidence>
<dbReference type="GeneID" id="114041811"/>
<reference evidence="9" key="2">
    <citation type="submission" date="2025-08" db="UniProtKB">
        <authorList>
            <consortium name="Ensembl"/>
        </authorList>
    </citation>
    <scope>IDENTIFICATION</scope>
</reference>
<evidence type="ECO:0000256" key="1">
    <source>
        <dbReference type="ARBA" id="ARBA00004173"/>
    </source>
</evidence>
<dbReference type="RefSeq" id="XP_027716239.1">
    <property type="nucleotide sequence ID" value="XM_027860438.1"/>
</dbReference>
<keyword evidence="10" id="KW-1185">Reference proteome</keyword>
<dbReference type="PANTHER" id="PTHR15909">
    <property type="entry name" value="39S RIBOSOMAL PROTEIN L35, MITOCHONDRIAL"/>
    <property type="match status" value="1"/>
</dbReference>
<dbReference type="GO" id="GO:0006412">
    <property type="term" value="P:translation"/>
    <property type="evidence" value="ECO:0007669"/>
    <property type="project" value="InterPro"/>
</dbReference>
<evidence type="ECO:0000313" key="9">
    <source>
        <dbReference type="Ensembl" id="ENSVURP00010012141.1"/>
    </source>
</evidence>
<comment type="similarity">
    <text evidence="2">Belongs to the bacterial ribosomal protein bL35 family.</text>
</comment>
<dbReference type="Proteomes" id="UP000314987">
    <property type="component" value="Unassembled WGS sequence"/>
</dbReference>
<evidence type="ECO:0000313" key="10">
    <source>
        <dbReference type="Proteomes" id="UP000314987"/>
    </source>
</evidence>
<dbReference type="OMA" id="TYCSTRK"/>
<sequence>MAAYALAARAAAGIIRPLNILVSSAFRNCSSPMRLVSTLSGRPLSYSYVQASLASPAAKRVPPIRSLACGHPSAILNSVSPLLPAILRPPVRTLTYCSLRKGKRKSVKAVLFRFLRLHCGLWVRKKAGYKKRLWKKKPARKRRLREQVFCNKTQSKLLDKMTTSFWKRRNWYVDDPFQKYHDRTNLRV</sequence>
<gene>
    <name evidence="9" type="primary">MRPL35</name>
</gene>
<reference evidence="9" key="3">
    <citation type="submission" date="2025-09" db="UniProtKB">
        <authorList>
            <consortium name="Ensembl"/>
        </authorList>
    </citation>
    <scope>IDENTIFICATION</scope>
</reference>
<evidence type="ECO:0000256" key="7">
    <source>
        <dbReference type="ARBA" id="ARBA00035273"/>
    </source>
</evidence>
<proteinExistence type="inferred from homology"/>
<dbReference type="Ensembl" id="ENSVURT00010013804.1">
    <property type="protein sequence ID" value="ENSVURP00010012141.1"/>
    <property type="gene ID" value="ENSVURG00010009388.1"/>
</dbReference>
<keyword evidence="6" id="KW-0687">Ribonucleoprotein</keyword>
<keyword evidence="3" id="KW-0809">Transit peptide</keyword>